<dbReference type="CDD" id="cd01949">
    <property type="entry name" value="GGDEF"/>
    <property type="match status" value="1"/>
</dbReference>
<protein>
    <recommendedName>
        <fullName evidence="1">diguanylate cyclase</fullName>
        <ecNumber evidence="1">2.7.7.65</ecNumber>
    </recommendedName>
</protein>
<feature type="transmembrane region" description="Helical" evidence="3">
    <location>
        <begin position="74"/>
        <end position="92"/>
    </location>
</feature>
<accession>A0A7M1B1Z7</accession>
<keyword evidence="3" id="KW-0472">Membrane</keyword>
<dbReference type="PANTHER" id="PTHR45138:SF9">
    <property type="entry name" value="DIGUANYLATE CYCLASE DGCM-RELATED"/>
    <property type="match status" value="1"/>
</dbReference>
<feature type="transmembrane region" description="Helical" evidence="3">
    <location>
        <begin position="22"/>
        <end position="45"/>
    </location>
</feature>
<feature type="transmembrane region" description="Helical" evidence="3">
    <location>
        <begin position="122"/>
        <end position="141"/>
    </location>
</feature>
<evidence type="ECO:0000256" key="2">
    <source>
        <dbReference type="ARBA" id="ARBA00034247"/>
    </source>
</evidence>
<proteinExistence type="predicted"/>
<keyword evidence="3" id="KW-0812">Transmembrane</keyword>
<dbReference type="KEGG" id="ssei:FJR45_01780"/>
<keyword evidence="6" id="KW-1185">Reference proteome</keyword>
<dbReference type="GO" id="GO:1902201">
    <property type="term" value="P:negative regulation of bacterial-type flagellum-dependent cell motility"/>
    <property type="evidence" value="ECO:0007669"/>
    <property type="project" value="TreeGrafter"/>
</dbReference>
<dbReference type="GO" id="GO:0052621">
    <property type="term" value="F:diguanylate cyclase activity"/>
    <property type="evidence" value="ECO:0007669"/>
    <property type="project" value="UniProtKB-EC"/>
</dbReference>
<feature type="transmembrane region" description="Helical" evidence="3">
    <location>
        <begin position="153"/>
        <end position="171"/>
    </location>
</feature>
<organism evidence="5 6">
    <name type="scientific">Sulfurimonas sediminis</name>
    <dbReference type="NCBI Taxonomy" id="2590020"/>
    <lineage>
        <taxon>Bacteria</taxon>
        <taxon>Pseudomonadati</taxon>
        <taxon>Campylobacterota</taxon>
        <taxon>Epsilonproteobacteria</taxon>
        <taxon>Campylobacterales</taxon>
        <taxon>Sulfurimonadaceae</taxon>
        <taxon>Sulfurimonas</taxon>
    </lineage>
</organism>
<evidence type="ECO:0000313" key="5">
    <source>
        <dbReference type="EMBL" id="QOP42748.1"/>
    </source>
</evidence>
<dbReference type="InterPro" id="IPR029787">
    <property type="entry name" value="Nucleotide_cyclase"/>
</dbReference>
<evidence type="ECO:0000313" key="6">
    <source>
        <dbReference type="Proteomes" id="UP000593719"/>
    </source>
</evidence>
<name>A0A7M1B1Z7_9BACT</name>
<dbReference type="Pfam" id="PF00990">
    <property type="entry name" value="GGDEF"/>
    <property type="match status" value="1"/>
</dbReference>
<dbReference type="Pfam" id="PF20966">
    <property type="entry name" value="MASE6"/>
    <property type="match status" value="1"/>
</dbReference>
<reference evidence="5 6" key="1">
    <citation type="submission" date="2019-06" db="EMBL/GenBank/DDBJ databases">
        <title>Sulfurimonas gotlandica sp. nov., a chemoautotrophic and psychrotolerant epsilonproteobacterium isolated from a pelagic redoxcline, and an emended description of the genus Sulfurimonas.</title>
        <authorList>
            <person name="Wang S."/>
            <person name="Jiang L."/>
            <person name="Shao Z."/>
        </authorList>
    </citation>
    <scope>NUCLEOTIDE SEQUENCE [LARGE SCALE GENOMIC DNA]</scope>
    <source>
        <strain evidence="5 6">S2-6</strain>
    </source>
</reference>
<dbReference type="SUPFAM" id="SSF55073">
    <property type="entry name" value="Nucleotide cyclase"/>
    <property type="match status" value="1"/>
</dbReference>
<dbReference type="InterPro" id="IPR048435">
    <property type="entry name" value="MASE6"/>
</dbReference>
<comment type="catalytic activity">
    <reaction evidence="2">
        <text>2 GTP = 3',3'-c-di-GMP + 2 diphosphate</text>
        <dbReference type="Rhea" id="RHEA:24898"/>
        <dbReference type="ChEBI" id="CHEBI:33019"/>
        <dbReference type="ChEBI" id="CHEBI:37565"/>
        <dbReference type="ChEBI" id="CHEBI:58805"/>
        <dbReference type="EC" id="2.7.7.65"/>
    </reaction>
</comment>
<dbReference type="Gene3D" id="3.30.70.270">
    <property type="match status" value="1"/>
</dbReference>
<feature type="transmembrane region" description="Helical" evidence="3">
    <location>
        <begin position="98"/>
        <end position="115"/>
    </location>
</feature>
<dbReference type="PROSITE" id="PS50887">
    <property type="entry name" value="GGDEF"/>
    <property type="match status" value="1"/>
</dbReference>
<dbReference type="FunFam" id="3.30.70.270:FF:000001">
    <property type="entry name" value="Diguanylate cyclase domain protein"/>
    <property type="match status" value="1"/>
</dbReference>
<dbReference type="InterPro" id="IPR043128">
    <property type="entry name" value="Rev_trsase/Diguanyl_cyclase"/>
</dbReference>
<dbReference type="NCBIfam" id="TIGR00254">
    <property type="entry name" value="GGDEF"/>
    <property type="match status" value="1"/>
</dbReference>
<dbReference type="InterPro" id="IPR050469">
    <property type="entry name" value="Diguanylate_Cyclase"/>
</dbReference>
<dbReference type="SMART" id="SM00267">
    <property type="entry name" value="GGDEF"/>
    <property type="match status" value="1"/>
</dbReference>
<dbReference type="EMBL" id="CP041235">
    <property type="protein sequence ID" value="QOP42748.1"/>
    <property type="molecule type" value="Genomic_DNA"/>
</dbReference>
<keyword evidence="3" id="KW-1133">Transmembrane helix</keyword>
<dbReference type="EC" id="2.7.7.65" evidence="1"/>
<sequence>MKNILDFFILEKESDFCNRRSIVIKFALIATIVLFSLFACINLLIQQYWAAIIDSISAVVSILSYIYMQKTGNILLSIRIVTFNIVVFFLVFAYISQATHFSLIWTIFVPIFAIISNGKKVGLYFSLLFYTLLFALSYHYINVWNAGEWHFVDWVRLVLASTILTLCMYIYEALLDAAQQDLQLARAKERQRSEELHQQSVTDQLTGLYNRRYYDNMIDKLSFLAKRQELCITFFILDIDYFKYYNDYYGHIKGDETLIQVANVLQEHIQRGDDFVFRLGGEEFAGIILSNEKEKTHQWISQLTTIIENLKIEHKASKISDFLTVSIGIATLEHLDGEKNIDLLYKYADKALYAAKYGGRNQSRIAQES</sequence>
<dbReference type="PANTHER" id="PTHR45138">
    <property type="entry name" value="REGULATORY COMPONENTS OF SENSORY TRANSDUCTION SYSTEM"/>
    <property type="match status" value="1"/>
</dbReference>
<dbReference type="AlphaFoldDB" id="A0A7M1B1Z7"/>
<dbReference type="InterPro" id="IPR000160">
    <property type="entry name" value="GGDEF_dom"/>
</dbReference>
<dbReference type="GO" id="GO:0005886">
    <property type="term" value="C:plasma membrane"/>
    <property type="evidence" value="ECO:0007669"/>
    <property type="project" value="TreeGrafter"/>
</dbReference>
<feature type="domain" description="GGDEF" evidence="4">
    <location>
        <begin position="230"/>
        <end position="368"/>
    </location>
</feature>
<dbReference type="GO" id="GO:0043709">
    <property type="term" value="P:cell adhesion involved in single-species biofilm formation"/>
    <property type="evidence" value="ECO:0007669"/>
    <property type="project" value="TreeGrafter"/>
</dbReference>
<dbReference type="RefSeq" id="WP_193151083.1">
    <property type="nucleotide sequence ID" value="NZ_CP041235.1"/>
</dbReference>
<feature type="transmembrane region" description="Helical" evidence="3">
    <location>
        <begin position="51"/>
        <end position="67"/>
    </location>
</feature>
<evidence type="ECO:0000256" key="3">
    <source>
        <dbReference type="SAM" id="Phobius"/>
    </source>
</evidence>
<evidence type="ECO:0000256" key="1">
    <source>
        <dbReference type="ARBA" id="ARBA00012528"/>
    </source>
</evidence>
<dbReference type="Proteomes" id="UP000593719">
    <property type="component" value="Chromosome"/>
</dbReference>
<evidence type="ECO:0000259" key="4">
    <source>
        <dbReference type="PROSITE" id="PS50887"/>
    </source>
</evidence>
<gene>
    <name evidence="5" type="ORF">FJR45_01780</name>
</gene>